<proteinExistence type="predicted"/>
<accession>E8PSG6</accession>
<keyword evidence="2" id="KW-0614">Plasmid</keyword>
<protein>
    <submittedName>
        <fullName evidence="2">Uncharacterized protein</fullName>
    </submittedName>
</protein>
<organism evidence="2">
    <name type="scientific">Yersinia pestis Java 9</name>
    <dbReference type="NCBI Taxonomy" id="880632"/>
    <lineage>
        <taxon>Bacteria</taxon>
        <taxon>Pseudomonadati</taxon>
        <taxon>Pseudomonadota</taxon>
        <taxon>Gammaproteobacteria</taxon>
        <taxon>Enterobacterales</taxon>
        <taxon>Yersiniaceae</taxon>
        <taxon>Yersinia</taxon>
    </lineage>
</organism>
<evidence type="ECO:0000256" key="1">
    <source>
        <dbReference type="SAM" id="MobiDB-lite"/>
    </source>
</evidence>
<evidence type="ECO:0000313" key="2">
    <source>
        <dbReference type="EMBL" id="ADW66966.1"/>
    </source>
</evidence>
<feature type="compositionally biased region" description="Polar residues" evidence="1">
    <location>
        <begin position="12"/>
        <end position="21"/>
    </location>
</feature>
<gene>
    <name evidence="2" type="ORF">YPJ_pJARS3642</name>
</gene>
<reference evidence="2" key="1">
    <citation type="journal article" date="2012" name="PLoS ONE">
        <title>Novel Plasmids and Resistance Phenotypes in Yersinia pestis: Unique Plasmid Inventory of Strain Java 9 Mediates High Levels of Arsenic Resistance.</title>
        <authorList>
            <person name="Eppinger M."/>
            <person name="Radnedge L."/>
            <person name="Andersen G."/>
            <person name="Vietri N."/>
            <person name="Severson G."/>
            <person name="Mou S."/>
            <person name="Ravel J."/>
            <person name="Worsham P.L."/>
        </authorList>
    </citation>
    <scope>NUCLEOTIDE SEQUENCE [LARGE SCALE GENOMIC DNA]</scope>
    <source>
        <strain evidence="2">Java 9</strain>
        <plasmid evidence="2">pJARS36</plasmid>
    </source>
</reference>
<dbReference type="AlphaFoldDB" id="E8PSG6"/>
<sequence length="103" mass="11233">MFCVSAKRSARNSRCSNSQYSAPPAFQPDGVPFASSRANCALRGALSYWHRLVEFLGLPGRREGVAVPVDTVAAAPRFGAMKRRGFSAATVRPFYPLTRIKKA</sequence>
<geneLocation type="plasmid" evidence="2">
    <name>pJARS36</name>
</geneLocation>
<dbReference type="EMBL" id="CP002181">
    <property type="protein sequence ID" value="ADW66966.1"/>
    <property type="molecule type" value="Genomic_DNA"/>
</dbReference>
<name>E8PSG6_YERPE</name>
<feature type="region of interest" description="Disordered" evidence="1">
    <location>
        <begin position="1"/>
        <end position="21"/>
    </location>
</feature>